<dbReference type="InterPro" id="IPR001254">
    <property type="entry name" value="Trypsin_dom"/>
</dbReference>
<comment type="caution">
    <text evidence="4">The sequence shown here is derived from an EMBL/GenBank/DDBJ whole genome shotgun (WGS) entry which is preliminary data.</text>
</comment>
<name>A0A8K0KQ46_LADFU</name>
<comment type="similarity">
    <text evidence="2">Belongs to the peptidase S1 family. CLIP subfamily.</text>
</comment>
<dbReference type="SUPFAM" id="SSF50494">
    <property type="entry name" value="Trypsin-like serine proteases"/>
    <property type="match status" value="2"/>
</dbReference>
<protein>
    <recommendedName>
        <fullName evidence="3">Peptidase S1 domain-containing protein</fullName>
    </recommendedName>
</protein>
<accession>A0A8K0KQ46</accession>
<evidence type="ECO:0000313" key="4">
    <source>
        <dbReference type="EMBL" id="KAG8238364.1"/>
    </source>
</evidence>
<evidence type="ECO:0000313" key="5">
    <source>
        <dbReference type="Proteomes" id="UP000792457"/>
    </source>
</evidence>
<feature type="domain" description="Peptidase S1" evidence="3">
    <location>
        <begin position="1"/>
        <end position="220"/>
    </location>
</feature>
<dbReference type="EMBL" id="KZ309344">
    <property type="protein sequence ID" value="KAG8238364.1"/>
    <property type="molecule type" value="Genomic_DNA"/>
</dbReference>
<dbReference type="PROSITE" id="PS50240">
    <property type="entry name" value="TRYPSIN_DOM"/>
    <property type="match status" value="2"/>
</dbReference>
<evidence type="ECO:0000256" key="2">
    <source>
        <dbReference type="ARBA" id="ARBA00024195"/>
    </source>
</evidence>
<dbReference type="InterPro" id="IPR043504">
    <property type="entry name" value="Peptidase_S1_PA_chymotrypsin"/>
</dbReference>
<organism evidence="4 5">
    <name type="scientific">Ladona fulva</name>
    <name type="common">Scarce chaser dragonfly</name>
    <name type="synonym">Libellula fulva</name>
    <dbReference type="NCBI Taxonomy" id="123851"/>
    <lineage>
        <taxon>Eukaryota</taxon>
        <taxon>Metazoa</taxon>
        <taxon>Ecdysozoa</taxon>
        <taxon>Arthropoda</taxon>
        <taxon>Hexapoda</taxon>
        <taxon>Insecta</taxon>
        <taxon>Pterygota</taxon>
        <taxon>Palaeoptera</taxon>
        <taxon>Odonata</taxon>
        <taxon>Epiprocta</taxon>
        <taxon>Anisoptera</taxon>
        <taxon>Libelluloidea</taxon>
        <taxon>Libellulidae</taxon>
        <taxon>Ladona</taxon>
    </lineage>
</organism>
<dbReference type="Pfam" id="PF00089">
    <property type="entry name" value="Trypsin"/>
    <property type="match status" value="2"/>
</dbReference>
<reference evidence="4" key="2">
    <citation type="submission" date="2017-10" db="EMBL/GenBank/DDBJ databases">
        <title>Ladona fulva Genome sequencing and assembly.</title>
        <authorList>
            <person name="Murali S."/>
            <person name="Richards S."/>
            <person name="Bandaranaike D."/>
            <person name="Bellair M."/>
            <person name="Blankenburg K."/>
            <person name="Chao H."/>
            <person name="Dinh H."/>
            <person name="Doddapaneni H."/>
            <person name="Dugan-Rocha S."/>
            <person name="Elkadiri S."/>
            <person name="Gnanaolivu R."/>
            <person name="Hernandez B."/>
            <person name="Skinner E."/>
            <person name="Javaid M."/>
            <person name="Lee S."/>
            <person name="Li M."/>
            <person name="Ming W."/>
            <person name="Munidasa M."/>
            <person name="Muniz J."/>
            <person name="Nguyen L."/>
            <person name="Hughes D."/>
            <person name="Osuji N."/>
            <person name="Pu L.-L."/>
            <person name="Puazo M."/>
            <person name="Qu C."/>
            <person name="Quiroz J."/>
            <person name="Raj R."/>
            <person name="Weissenberger G."/>
            <person name="Xin Y."/>
            <person name="Zou X."/>
            <person name="Han Y."/>
            <person name="Worley K."/>
            <person name="Muzny D."/>
            <person name="Gibbs R."/>
        </authorList>
    </citation>
    <scope>NUCLEOTIDE SEQUENCE</scope>
    <source>
        <strain evidence="4">Sampled in the wild</strain>
    </source>
</reference>
<dbReference type="InterPro" id="IPR001314">
    <property type="entry name" value="Peptidase_S1A"/>
</dbReference>
<dbReference type="FunFam" id="2.40.10.10:FF:000148">
    <property type="entry name" value="CLIP-domain serine protease"/>
    <property type="match status" value="1"/>
</dbReference>
<reference evidence="4" key="1">
    <citation type="submission" date="2013-04" db="EMBL/GenBank/DDBJ databases">
        <authorList>
            <person name="Qu J."/>
            <person name="Murali S.C."/>
            <person name="Bandaranaike D."/>
            <person name="Bellair M."/>
            <person name="Blankenburg K."/>
            <person name="Chao H."/>
            <person name="Dinh H."/>
            <person name="Doddapaneni H."/>
            <person name="Downs B."/>
            <person name="Dugan-Rocha S."/>
            <person name="Elkadiri S."/>
            <person name="Gnanaolivu R.D."/>
            <person name="Hernandez B."/>
            <person name="Javaid M."/>
            <person name="Jayaseelan J.C."/>
            <person name="Lee S."/>
            <person name="Li M."/>
            <person name="Ming W."/>
            <person name="Munidasa M."/>
            <person name="Muniz J."/>
            <person name="Nguyen L."/>
            <person name="Ongeri F."/>
            <person name="Osuji N."/>
            <person name="Pu L.-L."/>
            <person name="Puazo M."/>
            <person name="Qu C."/>
            <person name="Quiroz J."/>
            <person name="Raj R."/>
            <person name="Weissenberger G."/>
            <person name="Xin Y."/>
            <person name="Zou X."/>
            <person name="Han Y."/>
            <person name="Richards S."/>
            <person name="Worley K."/>
            <person name="Muzny D."/>
            <person name="Gibbs R."/>
        </authorList>
    </citation>
    <scope>NUCLEOTIDE SEQUENCE</scope>
    <source>
        <strain evidence="4">Sampled in the wild</strain>
    </source>
</reference>
<keyword evidence="5" id="KW-1185">Reference proteome</keyword>
<gene>
    <name evidence="4" type="ORF">J437_LFUL018346</name>
</gene>
<dbReference type="SMART" id="SM00020">
    <property type="entry name" value="Tryp_SPc"/>
    <property type="match status" value="2"/>
</dbReference>
<keyword evidence="1" id="KW-1015">Disulfide bond</keyword>
<evidence type="ECO:0000256" key="1">
    <source>
        <dbReference type="ARBA" id="ARBA00023157"/>
    </source>
</evidence>
<sequence length="392" mass="44044">MTEISMMTSLIFNEKLIFLYRKQAEYLTVRAGEWDTQTRNELYGHKDSPVSSIVMHENYYAGALYNDVALLFLSQPIEQAENIGFICLPEQGQLPNPSTRCFASGWGKDVYGKAGKYQVILKKVELPVVARDQCLQALRTTRLGSRFKLHSSFMCAGGEKGKDTCKGDGGSPLVCPVPGKPGRYYQSGMVAWGIGCGENKIPGVYANVALFRNWIDRQMEYNNLDKKKQAEYLTVRAGEWDTQTRNELYGHKDSPVSSIVMHENYYAGALYNDVALLFLSQPIEQAENIGFICLPEQGQLPNPSTRCFASGWGKDVYGKAGKYQVILKKVELPVVARDQCLQALRTTRLGSRFKLHSSFMCAGGEKGKDTCKVGPQYIYIIYNYRFLLHCKS</sequence>
<feature type="domain" description="Peptidase S1" evidence="3">
    <location>
        <begin position="233"/>
        <end position="392"/>
    </location>
</feature>
<evidence type="ECO:0000259" key="3">
    <source>
        <dbReference type="PROSITE" id="PS50240"/>
    </source>
</evidence>
<dbReference type="OrthoDB" id="6261922at2759"/>
<dbReference type="GO" id="GO:0004252">
    <property type="term" value="F:serine-type endopeptidase activity"/>
    <property type="evidence" value="ECO:0007669"/>
    <property type="project" value="InterPro"/>
</dbReference>
<dbReference type="GO" id="GO:0006508">
    <property type="term" value="P:proteolysis"/>
    <property type="evidence" value="ECO:0007669"/>
    <property type="project" value="InterPro"/>
</dbReference>
<proteinExistence type="inferred from homology"/>
<dbReference type="PRINTS" id="PR00722">
    <property type="entry name" value="CHYMOTRYPSIN"/>
</dbReference>
<dbReference type="Proteomes" id="UP000792457">
    <property type="component" value="Unassembled WGS sequence"/>
</dbReference>
<dbReference type="CDD" id="cd00190">
    <property type="entry name" value="Tryp_SPc"/>
    <property type="match status" value="1"/>
</dbReference>
<dbReference type="Gene3D" id="2.40.10.10">
    <property type="entry name" value="Trypsin-like serine proteases"/>
    <property type="match status" value="4"/>
</dbReference>
<dbReference type="InterPro" id="IPR009003">
    <property type="entry name" value="Peptidase_S1_PA"/>
</dbReference>
<dbReference type="InterPro" id="IPR051487">
    <property type="entry name" value="Ser/Thr_Proteases_Immune/Dev"/>
</dbReference>
<dbReference type="AlphaFoldDB" id="A0A8K0KQ46"/>
<dbReference type="PANTHER" id="PTHR24256">
    <property type="entry name" value="TRYPTASE-RELATED"/>
    <property type="match status" value="1"/>
</dbReference>